<proteinExistence type="predicted"/>
<sequence>MPTIILFSLFRLCCCLRQKLTLRGIFLEPAPKDKTATRFGSPLASGIKKAPAKDRGLVRASIILGDMMRGKN</sequence>
<evidence type="ECO:0000313" key="2">
    <source>
        <dbReference type="Proteomes" id="UP000244378"/>
    </source>
</evidence>
<dbReference type="Proteomes" id="UP000244378">
    <property type="component" value="Unassembled WGS sequence"/>
</dbReference>
<dbReference type="AlphaFoldDB" id="A0A2T7AKR3"/>
<dbReference type="EMBL" id="MSAE01000048">
    <property type="protein sequence ID" value="PUX09200.1"/>
    <property type="molecule type" value="Genomic_DNA"/>
</dbReference>
<gene>
    <name evidence="1" type="ORF">AUN14_19065</name>
</gene>
<name>A0A2T7AKR3_9ENTR</name>
<evidence type="ECO:0000313" key="1">
    <source>
        <dbReference type="EMBL" id="PUX09200.1"/>
    </source>
</evidence>
<accession>A0A2T7AKR3</accession>
<protein>
    <submittedName>
        <fullName evidence="1">Uncharacterized protein</fullName>
    </submittedName>
</protein>
<organism evidence="1 2">
    <name type="scientific">Cronobacter muytjensii</name>
    <dbReference type="NCBI Taxonomy" id="413501"/>
    <lineage>
        <taxon>Bacteria</taxon>
        <taxon>Pseudomonadati</taxon>
        <taxon>Pseudomonadota</taxon>
        <taxon>Gammaproteobacteria</taxon>
        <taxon>Enterobacterales</taxon>
        <taxon>Enterobacteriaceae</taxon>
        <taxon>Cronobacter</taxon>
    </lineage>
</organism>
<comment type="caution">
    <text evidence="1">The sequence shown here is derived from an EMBL/GenBank/DDBJ whole genome shotgun (WGS) entry which is preliminary data.</text>
</comment>
<reference evidence="1 2" key="1">
    <citation type="submission" date="2016-12" db="EMBL/GenBank/DDBJ databases">
        <title>Analysis of the Molecular Diversity Among Cronobacter Species Isolated from Filth Flies Using a Pan Genomic DNA Microarray.</title>
        <authorList>
            <person name="Pava-Ripoll M."/>
            <person name="Tall B."/>
            <person name="Farber J."/>
            <person name="Fanning S."/>
            <person name="Lehner A."/>
            <person name="Stephan R."/>
            <person name="Pagotto F."/>
            <person name="Iverson C."/>
            <person name="Ziobro G."/>
            <person name="Miller A."/>
            <person name="Pearson R."/>
            <person name="Yan Q."/>
            <person name="Kim M."/>
            <person name="Jeong S."/>
            <person name="Park J."/>
            <person name="Jun S."/>
            <person name="Choi H."/>
            <person name="Chung T."/>
            <person name="Yoo Y."/>
            <person name="Park E."/>
            <person name="Hwang S."/>
            <person name="Lee B."/>
            <person name="Sathyamoorthy V."/>
            <person name="Carter L."/>
            <person name="Mammel M."/>
            <person name="Jackson S."/>
            <person name="Kothary M."/>
            <person name="Patel I."/>
            <person name="Grim C."/>
            <person name="Gopinath G."/>
            <person name="Gangiredla J."/>
            <person name="Chase H."/>
        </authorList>
    </citation>
    <scope>NUCLEOTIDE SEQUENCE [LARGE SCALE GENOMIC DNA]</scope>
    <source>
        <strain evidence="1 2">MOD1-Md1s</strain>
    </source>
</reference>